<evidence type="ECO:0000256" key="1">
    <source>
        <dbReference type="ARBA" id="ARBA00010876"/>
    </source>
</evidence>
<dbReference type="PANTHER" id="PTHR21600">
    <property type="entry name" value="MITOCHONDRIAL RNA PSEUDOURIDINE SYNTHASE"/>
    <property type="match status" value="1"/>
</dbReference>
<evidence type="ECO:0000256" key="2">
    <source>
        <dbReference type="PROSITE-ProRule" id="PRU00182"/>
    </source>
</evidence>
<evidence type="ECO:0000313" key="4">
    <source>
        <dbReference type="EMBL" id="SDZ74899.1"/>
    </source>
</evidence>
<dbReference type="GO" id="GO:0009982">
    <property type="term" value="F:pseudouridine synthase activity"/>
    <property type="evidence" value="ECO:0007669"/>
    <property type="project" value="InterPro"/>
</dbReference>
<reference evidence="4 5" key="1">
    <citation type="submission" date="2016-10" db="EMBL/GenBank/DDBJ databases">
        <authorList>
            <person name="de Groot N.N."/>
        </authorList>
    </citation>
    <scope>NUCLEOTIDE SEQUENCE [LARGE SCALE GENOMIC DNA]</scope>
    <source>
        <strain evidence="4 5">DSM 23581</strain>
    </source>
</reference>
<dbReference type="CDD" id="cd00165">
    <property type="entry name" value="S4"/>
    <property type="match status" value="1"/>
</dbReference>
<dbReference type="STRING" id="908615.SAMN05421540_101143"/>
<dbReference type="PROSITE" id="PS50889">
    <property type="entry name" value="S4"/>
    <property type="match status" value="1"/>
</dbReference>
<dbReference type="EMBL" id="FNQF01000001">
    <property type="protein sequence ID" value="SDZ74899.1"/>
    <property type="molecule type" value="Genomic_DNA"/>
</dbReference>
<dbReference type="GO" id="GO:0000455">
    <property type="term" value="P:enzyme-directed rRNA pseudouridine synthesis"/>
    <property type="evidence" value="ECO:0007669"/>
    <property type="project" value="TreeGrafter"/>
</dbReference>
<accession>A0A1H3VJF2</accession>
<evidence type="ECO:0000313" key="5">
    <source>
        <dbReference type="Proteomes" id="UP000198820"/>
    </source>
</evidence>
<dbReference type="CDD" id="cd02869">
    <property type="entry name" value="PseudoU_synth_RluA_like"/>
    <property type="match status" value="1"/>
</dbReference>
<dbReference type="InterPro" id="IPR006145">
    <property type="entry name" value="PsdUridine_synth_RsuA/RluA"/>
</dbReference>
<sequence length="292" mass="33886">MIIEKHLVQSLSQEMRLQDYAIHIFESIQTKSALKKAIKRGQVLINNKVAYTGDWVKVGYEISLLQPQEQAERPIFRLDLKVLFEDDYFAIIDKLPGFPTNGNYFKTIENALSYNLKSSVLKDKLSYPQPVHRLDNPTRGLLICAKTMHAKSKLSQLFQDHQVNKVYTAIVKGHFETQKLLIKDEVDNKEASTEVFVDQHFMIRNQRFTVLKLFPTTGRTHQLRKHLAGINHPILGDVLYDPDLKNCNEKSQRLYLQASGLKFEHPFKDQIIDINLDLPKKFSKFITSYKKL</sequence>
<dbReference type="AlphaFoldDB" id="A0A1H3VJF2"/>
<feature type="domain" description="Pseudouridine synthase RsuA/RluA-like" evidence="3">
    <location>
        <begin position="89"/>
        <end position="228"/>
    </location>
</feature>
<proteinExistence type="inferred from homology"/>
<dbReference type="SUPFAM" id="SSF55120">
    <property type="entry name" value="Pseudouridine synthase"/>
    <property type="match status" value="1"/>
</dbReference>
<keyword evidence="2" id="KW-0694">RNA-binding</keyword>
<gene>
    <name evidence="4" type="ORF">SAMN05421540_101143</name>
</gene>
<comment type="similarity">
    <text evidence="1">Belongs to the pseudouridine synthase RluA family.</text>
</comment>
<name>A0A1H3VJF2_9FLAO</name>
<dbReference type="Proteomes" id="UP000198820">
    <property type="component" value="Unassembled WGS sequence"/>
</dbReference>
<evidence type="ECO:0000259" key="3">
    <source>
        <dbReference type="Pfam" id="PF00849"/>
    </source>
</evidence>
<organism evidence="4 5">
    <name type="scientific">Psychroflexus halocasei</name>
    <dbReference type="NCBI Taxonomy" id="908615"/>
    <lineage>
        <taxon>Bacteria</taxon>
        <taxon>Pseudomonadati</taxon>
        <taxon>Bacteroidota</taxon>
        <taxon>Flavobacteriia</taxon>
        <taxon>Flavobacteriales</taxon>
        <taxon>Flavobacteriaceae</taxon>
        <taxon>Psychroflexus</taxon>
    </lineage>
</organism>
<dbReference type="Gene3D" id="3.30.2350.10">
    <property type="entry name" value="Pseudouridine synthase"/>
    <property type="match status" value="1"/>
</dbReference>
<dbReference type="GO" id="GO:0140098">
    <property type="term" value="F:catalytic activity, acting on RNA"/>
    <property type="evidence" value="ECO:0007669"/>
    <property type="project" value="UniProtKB-ARBA"/>
</dbReference>
<keyword evidence="5" id="KW-1185">Reference proteome</keyword>
<dbReference type="GO" id="GO:0003723">
    <property type="term" value="F:RNA binding"/>
    <property type="evidence" value="ECO:0007669"/>
    <property type="project" value="UniProtKB-KW"/>
</dbReference>
<dbReference type="PANTHER" id="PTHR21600:SF87">
    <property type="entry name" value="RNA PSEUDOURIDYLATE SYNTHASE DOMAIN-CONTAINING PROTEIN 1"/>
    <property type="match status" value="1"/>
</dbReference>
<dbReference type="Pfam" id="PF00849">
    <property type="entry name" value="PseudoU_synth_2"/>
    <property type="match status" value="1"/>
</dbReference>
<dbReference type="SUPFAM" id="SSF55174">
    <property type="entry name" value="Alpha-L RNA-binding motif"/>
    <property type="match status" value="1"/>
</dbReference>
<dbReference type="InterPro" id="IPR050188">
    <property type="entry name" value="RluA_PseudoU_synthase"/>
</dbReference>
<dbReference type="RefSeq" id="WP_093237994.1">
    <property type="nucleotide sequence ID" value="NZ_FNQF01000001.1"/>
</dbReference>
<protein>
    <submittedName>
        <fullName evidence="4">tRNA pseudouridine65 synthase/23S rRNA pseudouridine1911/1915/1917 synthase</fullName>
    </submittedName>
</protein>
<dbReference type="InterPro" id="IPR020103">
    <property type="entry name" value="PsdUridine_synth_cat_dom_sf"/>
</dbReference>